<dbReference type="KEGG" id="maer:DAI18_14840"/>
<protein>
    <recommendedName>
        <fullName evidence="2">Basal-body rod modification protein FlgD</fullName>
    </recommendedName>
</protein>
<dbReference type="OrthoDB" id="9785233at2"/>
<keyword evidence="6" id="KW-1185">Reference proteome</keyword>
<evidence type="ECO:0000256" key="3">
    <source>
        <dbReference type="ARBA" id="ARBA00022795"/>
    </source>
</evidence>
<dbReference type="Proteomes" id="UP000244173">
    <property type="component" value="Chromosome"/>
</dbReference>
<evidence type="ECO:0000256" key="4">
    <source>
        <dbReference type="ARBA" id="ARBA00024746"/>
    </source>
</evidence>
<reference evidence="5 6" key="1">
    <citation type="submission" date="2018-04" db="EMBL/GenBank/DDBJ databases">
        <title>Denitrifier Microvirgula.</title>
        <authorList>
            <person name="Anderson E."/>
            <person name="Jang J."/>
            <person name="Ishii S."/>
        </authorList>
    </citation>
    <scope>NUCLEOTIDE SEQUENCE [LARGE SCALE GENOMIC DNA]</scope>
    <source>
        <strain evidence="5 6">BE2.4</strain>
    </source>
</reference>
<dbReference type="Pfam" id="PF03963">
    <property type="entry name" value="FlgD"/>
    <property type="match status" value="1"/>
</dbReference>
<proteinExistence type="inferred from homology"/>
<keyword evidence="5" id="KW-0969">Cilium</keyword>
<keyword evidence="3" id="KW-1005">Bacterial flagellum biogenesis</keyword>
<dbReference type="AlphaFoldDB" id="A0A2S0PFF8"/>
<keyword evidence="5" id="KW-0966">Cell projection</keyword>
<dbReference type="RefSeq" id="WP_028499091.1">
    <property type="nucleotide sequence ID" value="NZ_CP028519.1"/>
</dbReference>
<sequence>MTSDGLGLVPTDSAGPVRGLTQADFLRILSTQLTFQDPMKPMDSTRFMAQMAQFSALEQSRQSNDRLDTLLAFQSAQQSLGLIGRTVEVSQASGTLTGQVTTLSFAAGRPALTVKTVEGEWLSGLSLSRITVVR</sequence>
<evidence type="ECO:0000313" key="6">
    <source>
        <dbReference type="Proteomes" id="UP000244173"/>
    </source>
</evidence>
<dbReference type="EMBL" id="CP028519">
    <property type="protein sequence ID" value="AVY96118.1"/>
    <property type="molecule type" value="Genomic_DNA"/>
</dbReference>
<gene>
    <name evidence="5" type="ORF">DAI18_14840</name>
</gene>
<organism evidence="5 6">
    <name type="scientific">Microvirgula aerodenitrificans</name>
    <dbReference type="NCBI Taxonomy" id="57480"/>
    <lineage>
        <taxon>Bacteria</taxon>
        <taxon>Pseudomonadati</taxon>
        <taxon>Pseudomonadota</taxon>
        <taxon>Betaproteobacteria</taxon>
        <taxon>Neisseriales</taxon>
        <taxon>Aquaspirillaceae</taxon>
        <taxon>Microvirgula</taxon>
    </lineage>
</organism>
<dbReference type="GO" id="GO:0044781">
    <property type="term" value="P:bacterial-type flagellum organization"/>
    <property type="evidence" value="ECO:0007669"/>
    <property type="project" value="UniProtKB-KW"/>
</dbReference>
<keyword evidence="5" id="KW-0282">Flagellum</keyword>
<evidence type="ECO:0000313" key="5">
    <source>
        <dbReference type="EMBL" id="AVY96118.1"/>
    </source>
</evidence>
<dbReference type="STRING" id="1122240.GCA_000620105_01992"/>
<comment type="function">
    <text evidence="4">Required for flagellar hook formation. May act as a scaffolding protein.</text>
</comment>
<evidence type="ECO:0000256" key="2">
    <source>
        <dbReference type="ARBA" id="ARBA00016013"/>
    </source>
</evidence>
<comment type="similarity">
    <text evidence="1">Belongs to the FlgD family.</text>
</comment>
<name>A0A2S0PFF8_9NEIS</name>
<dbReference type="InterPro" id="IPR005648">
    <property type="entry name" value="FlgD"/>
</dbReference>
<accession>A0A2S0PFF8</accession>
<evidence type="ECO:0000256" key="1">
    <source>
        <dbReference type="ARBA" id="ARBA00010577"/>
    </source>
</evidence>